<accession>A0ABW4LNB2</accession>
<protein>
    <submittedName>
        <fullName evidence="1">Uncharacterized protein</fullName>
    </submittedName>
</protein>
<keyword evidence="2" id="KW-1185">Reference proteome</keyword>
<dbReference type="EMBL" id="JBHUEM010000005">
    <property type="protein sequence ID" value="MFD1736254.1"/>
    <property type="molecule type" value="Genomic_DNA"/>
</dbReference>
<name>A0ABW4LNB2_9BACI</name>
<evidence type="ECO:0000313" key="2">
    <source>
        <dbReference type="Proteomes" id="UP001597214"/>
    </source>
</evidence>
<organism evidence="1 2">
    <name type="scientific">Bacillus salitolerans</name>
    <dbReference type="NCBI Taxonomy" id="1437434"/>
    <lineage>
        <taxon>Bacteria</taxon>
        <taxon>Bacillati</taxon>
        <taxon>Bacillota</taxon>
        <taxon>Bacilli</taxon>
        <taxon>Bacillales</taxon>
        <taxon>Bacillaceae</taxon>
        <taxon>Bacillus</taxon>
    </lineage>
</organism>
<dbReference type="Proteomes" id="UP001597214">
    <property type="component" value="Unassembled WGS sequence"/>
</dbReference>
<dbReference type="RefSeq" id="WP_377927402.1">
    <property type="nucleotide sequence ID" value="NZ_JBHUEM010000005.1"/>
</dbReference>
<proteinExistence type="predicted"/>
<gene>
    <name evidence="1" type="ORF">ACFSCX_06705</name>
</gene>
<sequence>MRRTIIVAFTLFLLGGLLVTTIFYEHIPKANASINVGDTLFEDEFVKIFVNSSSNIQVAIKKTWNWESVPYNRSTHMSSTPSPQESTDDLWVDVYDQEGNYITGTSDISFEVFYDSRLIYGNITYTYNPSIYRYEANGSYIQGNNVIPDSPGNITFSRSSFDTSKSYRVEIQLSSSTIGGGVWIVQGRALKSVSLSFNQKPTLTLSTPNNQTLSAKSGKNSLHINGTVNDQDTGNHLLIKYSIDGLSGYQNKVLP</sequence>
<comment type="caution">
    <text evidence="1">The sequence shown here is derived from an EMBL/GenBank/DDBJ whole genome shotgun (WGS) entry which is preliminary data.</text>
</comment>
<evidence type="ECO:0000313" key="1">
    <source>
        <dbReference type="EMBL" id="MFD1736254.1"/>
    </source>
</evidence>
<reference evidence="2" key="1">
    <citation type="journal article" date="2019" name="Int. J. Syst. Evol. Microbiol.">
        <title>The Global Catalogue of Microorganisms (GCM) 10K type strain sequencing project: providing services to taxonomists for standard genome sequencing and annotation.</title>
        <authorList>
            <consortium name="The Broad Institute Genomics Platform"/>
            <consortium name="The Broad Institute Genome Sequencing Center for Infectious Disease"/>
            <person name="Wu L."/>
            <person name="Ma J."/>
        </authorList>
    </citation>
    <scope>NUCLEOTIDE SEQUENCE [LARGE SCALE GENOMIC DNA]</scope>
    <source>
        <strain evidence="2">CCUG 49339</strain>
    </source>
</reference>